<dbReference type="Proteomes" id="UP000186029">
    <property type="component" value="Unassembled WGS sequence"/>
</dbReference>
<dbReference type="GO" id="GO:0003723">
    <property type="term" value="F:RNA binding"/>
    <property type="evidence" value="ECO:0007669"/>
    <property type="project" value="TreeGrafter"/>
</dbReference>
<dbReference type="GO" id="GO:0005737">
    <property type="term" value="C:cytoplasm"/>
    <property type="evidence" value="ECO:0007669"/>
    <property type="project" value="UniProtKB-ARBA"/>
</dbReference>
<evidence type="ECO:0000256" key="1">
    <source>
        <dbReference type="ARBA" id="ARBA00005251"/>
    </source>
</evidence>
<dbReference type="NCBIfam" id="NF001099">
    <property type="entry name" value="PRK00132.1"/>
    <property type="match status" value="1"/>
</dbReference>
<evidence type="ECO:0000256" key="2">
    <source>
        <dbReference type="ARBA" id="ARBA00022980"/>
    </source>
</evidence>
<dbReference type="InterPro" id="IPR020574">
    <property type="entry name" value="Ribosomal_uS9_CS"/>
</dbReference>
<gene>
    <name evidence="7" type="ORF">A2Z61_00075</name>
</gene>
<reference evidence="7 8" key="1">
    <citation type="journal article" date="2016" name="Nat. Commun.">
        <title>Thousands of microbial genomes shed light on interconnected biogeochemical processes in an aquifer system.</title>
        <authorList>
            <person name="Anantharaman K."/>
            <person name="Brown C.T."/>
            <person name="Hug L.A."/>
            <person name="Sharon I."/>
            <person name="Castelle C.J."/>
            <person name="Probst A.J."/>
            <person name="Thomas B.C."/>
            <person name="Singh A."/>
            <person name="Wilkins M.J."/>
            <person name="Karaoz U."/>
            <person name="Brodie E.L."/>
            <person name="Williams K.H."/>
            <person name="Hubbard S.S."/>
            <person name="Banfield J.F."/>
        </authorList>
    </citation>
    <scope>NUCLEOTIDE SEQUENCE [LARGE SCALE GENOMIC DNA]</scope>
</reference>
<dbReference type="FunFam" id="3.30.230.10:FF:000001">
    <property type="entry name" value="30S ribosomal protein S9"/>
    <property type="match status" value="1"/>
</dbReference>
<keyword evidence="3 4" id="KW-0687">Ribonucleoprotein</keyword>
<comment type="similarity">
    <text evidence="1 4">Belongs to the universal ribosomal protein uS9 family.</text>
</comment>
<protein>
    <recommendedName>
        <fullName evidence="5">30S ribosomal protein S9</fullName>
    </recommendedName>
</protein>
<evidence type="ECO:0000256" key="4">
    <source>
        <dbReference type="RuleBase" id="RU003815"/>
    </source>
</evidence>
<dbReference type="PANTHER" id="PTHR21569:SF1">
    <property type="entry name" value="SMALL RIBOSOMAL SUBUNIT PROTEIN US9M"/>
    <property type="match status" value="1"/>
</dbReference>
<dbReference type="GO" id="GO:0006412">
    <property type="term" value="P:translation"/>
    <property type="evidence" value="ECO:0007669"/>
    <property type="project" value="InterPro"/>
</dbReference>
<organism evidence="7 8">
    <name type="scientific">Candidatus Campbellbacteria bacterium RIFCSPLOWO2_02_35_12</name>
    <dbReference type="NCBI Taxonomy" id="1797580"/>
    <lineage>
        <taxon>Bacteria</taxon>
        <taxon>Candidatus Campbelliibacteriota</taxon>
    </lineage>
</organism>
<dbReference type="InterPro" id="IPR014721">
    <property type="entry name" value="Ribsml_uS5_D2-typ_fold_subgr"/>
</dbReference>
<dbReference type="GO" id="GO:0015935">
    <property type="term" value="C:small ribosomal subunit"/>
    <property type="evidence" value="ECO:0007669"/>
    <property type="project" value="TreeGrafter"/>
</dbReference>
<dbReference type="EMBL" id="MFAC01000005">
    <property type="protein sequence ID" value="OGD67746.1"/>
    <property type="molecule type" value="Genomic_DNA"/>
</dbReference>
<evidence type="ECO:0000313" key="8">
    <source>
        <dbReference type="Proteomes" id="UP000186029"/>
    </source>
</evidence>
<dbReference type="InterPro" id="IPR000754">
    <property type="entry name" value="Ribosomal_uS9"/>
</dbReference>
<evidence type="ECO:0000313" key="7">
    <source>
        <dbReference type="EMBL" id="OGD67746.1"/>
    </source>
</evidence>
<keyword evidence="2 4" id="KW-0689">Ribosomal protein</keyword>
<evidence type="ECO:0000256" key="6">
    <source>
        <dbReference type="SAM" id="MobiDB-lite"/>
    </source>
</evidence>
<dbReference type="STRING" id="1797580.A2Z61_00075"/>
<evidence type="ECO:0000256" key="3">
    <source>
        <dbReference type="ARBA" id="ARBA00023274"/>
    </source>
</evidence>
<dbReference type="GO" id="GO:0003735">
    <property type="term" value="F:structural constituent of ribosome"/>
    <property type="evidence" value="ECO:0007669"/>
    <property type="project" value="InterPro"/>
</dbReference>
<comment type="caution">
    <text evidence="7">The sequence shown here is derived from an EMBL/GenBank/DDBJ whole genome shotgun (WGS) entry which is preliminary data.</text>
</comment>
<dbReference type="InterPro" id="IPR020568">
    <property type="entry name" value="Ribosomal_Su5_D2-typ_SF"/>
</dbReference>
<dbReference type="AlphaFoldDB" id="A0A1F5EKM5"/>
<dbReference type="PANTHER" id="PTHR21569">
    <property type="entry name" value="RIBOSOMAL PROTEIN S9"/>
    <property type="match status" value="1"/>
</dbReference>
<proteinExistence type="inferred from homology"/>
<dbReference type="SUPFAM" id="SSF54211">
    <property type="entry name" value="Ribosomal protein S5 domain 2-like"/>
    <property type="match status" value="1"/>
</dbReference>
<dbReference type="InterPro" id="IPR023035">
    <property type="entry name" value="Ribosomal_uS9_bac/plastid"/>
</dbReference>
<dbReference type="Pfam" id="PF00380">
    <property type="entry name" value="Ribosomal_S9"/>
    <property type="match status" value="1"/>
</dbReference>
<evidence type="ECO:0000256" key="5">
    <source>
        <dbReference type="RuleBase" id="RU003816"/>
    </source>
</evidence>
<name>A0A1F5EKM5_9BACT</name>
<dbReference type="PROSITE" id="PS00360">
    <property type="entry name" value="RIBOSOMAL_S9"/>
    <property type="match status" value="1"/>
</dbReference>
<sequence length="126" mass="14350">MEAVGRRKTAVARVRIFLANKYSFEINGRDIDDYFKINELCKNIEKVFELVNIPQKFKITIHTSGGGVSAQSDAIVLGIARALIIYDGKLRGILKKEGYLKRDARKVERKKPGLKKARKASQWSKR</sequence>
<dbReference type="Gene3D" id="3.30.230.10">
    <property type="match status" value="1"/>
</dbReference>
<accession>A0A1F5EKM5</accession>
<feature type="compositionally biased region" description="Basic residues" evidence="6">
    <location>
        <begin position="107"/>
        <end position="126"/>
    </location>
</feature>
<feature type="region of interest" description="Disordered" evidence="6">
    <location>
        <begin position="106"/>
        <end position="126"/>
    </location>
</feature>